<dbReference type="EMBL" id="MU268315">
    <property type="protein sequence ID" value="KAH7904949.1"/>
    <property type="molecule type" value="Genomic_DNA"/>
</dbReference>
<sequence length="892" mass="100077">MESSNFSLPVPEQFPAFPYDPPYPIQSELMQHIYSSIEQRQVTIVESPTGTGKTLSLLCSSLTWLLDERERARKGKLIQQSPTTGPDWVVAQAVERRRRELDAEDQEYEEKLAKARKTEAQLRKLARTRVTKKPRTIGLDSLEDQPDDNIYLPDKEQDDEDRDDNFSPAVRALMAKMSNGSKPDSPQVDEPTCTKIYYASRTHSQLTQVLPELFKLKFQHYQQTSVGISNIVETPSGTKAVKRMLEDEDVENCEDRRIWRAVSLGSRKQLCINDDIKSRPGDLDEKCRQLMEGKTEKRCQYLPPMGEELRMIDFRDQILASPKDIEDLANAGRNAQTCPYYGSRKAIPQAEVGRDGSPFTSLHAGLIRTQLVTLPYNLLLQKTAREALGIDLTGQIVIIDEAHNLIPTMLSLSSVRLTFGILSISLLQVSAYFKKFRTRLSSTHALHLNRLIQFMSALQKFIADWKIARTTSKNMNATTEVFKVPDMIQQLGRKVEGINLLEIEGYLRRSKIARKISGYSDKIKEDEFAEGSKRQEQTSKGATPPLHTVEAFLLGLAGASEDGRLIFSLARDVEVKYQLLNPSTLFRDVVDVARSVVLAGGTMSPMSDVIAQLFPHLNHGRLSTFSCGHVVPKSHVQTLLLSRGPTGTELEFKHGRQSDRQLLNELGQLLANLCSVVPGGMVVFFPSYSYLNFANEVWTATELLQRLQTKKKVFWEPQDATTVETVLRDYNAAVQAAPNPPNKKAGAVLFAVVGAKLSEGLNFSDDLARAVVVIGLPFANKNSPELRERMQYANQLEAQKQVKRAAGTKDAASELYENMCMNAVNQSIGRAIRHRADWASLILVDRRFSSPSIKQKLPPWIRDGIVVCDTFGQSIKHLGSFIRTKKVKDLSA</sequence>
<keyword evidence="1" id="KW-0067">ATP-binding</keyword>
<keyword evidence="1" id="KW-0347">Helicase</keyword>
<keyword evidence="2" id="KW-1185">Reference proteome</keyword>
<keyword evidence="1" id="KW-0378">Hydrolase</keyword>
<reference evidence="1" key="1">
    <citation type="journal article" date="2021" name="New Phytol.">
        <title>Evolutionary innovations through gain and loss of genes in the ectomycorrhizal Boletales.</title>
        <authorList>
            <person name="Wu G."/>
            <person name="Miyauchi S."/>
            <person name="Morin E."/>
            <person name="Kuo A."/>
            <person name="Drula E."/>
            <person name="Varga T."/>
            <person name="Kohler A."/>
            <person name="Feng B."/>
            <person name="Cao Y."/>
            <person name="Lipzen A."/>
            <person name="Daum C."/>
            <person name="Hundley H."/>
            <person name="Pangilinan J."/>
            <person name="Johnson J."/>
            <person name="Barry K."/>
            <person name="LaButti K."/>
            <person name="Ng V."/>
            <person name="Ahrendt S."/>
            <person name="Min B."/>
            <person name="Choi I.G."/>
            <person name="Park H."/>
            <person name="Plett J.M."/>
            <person name="Magnuson J."/>
            <person name="Spatafora J.W."/>
            <person name="Nagy L.G."/>
            <person name="Henrissat B."/>
            <person name="Grigoriev I.V."/>
            <person name="Yang Z.L."/>
            <person name="Xu J."/>
            <person name="Martin F.M."/>
        </authorList>
    </citation>
    <scope>NUCLEOTIDE SEQUENCE</scope>
    <source>
        <strain evidence="1">ATCC 28755</strain>
    </source>
</reference>
<evidence type="ECO:0000313" key="2">
    <source>
        <dbReference type="Proteomes" id="UP000790377"/>
    </source>
</evidence>
<dbReference type="Proteomes" id="UP000790377">
    <property type="component" value="Unassembled WGS sequence"/>
</dbReference>
<name>A0ACB7ZVP5_9AGAM</name>
<organism evidence="1 2">
    <name type="scientific">Hygrophoropsis aurantiaca</name>
    <dbReference type="NCBI Taxonomy" id="72124"/>
    <lineage>
        <taxon>Eukaryota</taxon>
        <taxon>Fungi</taxon>
        <taxon>Dikarya</taxon>
        <taxon>Basidiomycota</taxon>
        <taxon>Agaricomycotina</taxon>
        <taxon>Agaricomycetes</taxon>
        <taxon>Agaricomycetidae</taxon>
        <taxon>Boletales</taxon>
        <taxon>Coniophorineae</taxon>
        <taxon>Hygrophoropsidaceae</taxon>
        <taxon>Hygrophoropsis</taxon>
    </lineage>
</organism>
<gene>
    <name evidence="1" type="ORF">BJ138DRAFT_1130737</name>
</gene>
<keyword evidence="1" id="KW-0547">Nucleotide-binding</keyword>
<comment type="caution">
    <text evidence="1">The sequence shown here is derived from an EMBL/GenBank/DDBJ whole genome shotgun (WGS) entry which is preliminary data.</text>
</comment>
<proteinExistence type="predicted"/>
<accession>A0ACB7ZVP5</accession>
<evidence type="ECO:0000313" key="1">
    <source>
        <dbReference type="EMBL" id="KAH7904949.1"/>
    </source>
</evidence>
<protein>
    <submittedName>
        <fullName evidence="1">DNA repair helicase</fullName>
    </submittedName>
</protein>